<evidence type="ECO:0000313" key="1">
    <source>
        <dbReference type="EMBL" id="GBF57921.1"/>
    </source>
</evidence>
<comment type="caution">
    <text evidence="1">The sequence shown here is derived from an EMBL/GenBank/DDBJ whole genome shotgun (WGS) entry which is preliminary data.</text>
</comment>
<proteinExistence type="predicted"/>
<dbReference type="Proteomes" id="UP000245086">
    <property type="component" value="Unassembled WGS sequence"/>
</dbReference>
<evidence type="ECO:0000313" key="2">
    <source>
        <dbReference type="Proteomes" id="UP000245086"/>
    </source>
</evidence>
<protein>
    <submittedName>
        <fullName evidence="1">Uncharacterized protein</fullName>
    </submittedName>
</protein>
<dbReference type="AlphaFoldDB" id="A0A2P2EA39"/>
<accession>A0A2P2EA39</accession>
<reference evidence="1 2" key="1">
    <citation type="journal article" date="2018" name="Genome Announc.">
        <title>Draft Genome Sequence of "Candidatus Phycosocius bacilliformis," an Alphaproteobacterial Ectosymbiont of the Hydrocarbon-Producing Green Alga Botryococcus braunii.</title>
        <authorList>
            <person name="Tanabe Y."/>
            <person name="Yamaguchi H."/>
            <person name="Watanabe M.M."/>
        </authorList>
    </citation>
    <scope>NUCLEOTIDE SEQUENCE [LARGE SCALE GENOMIC DNA]</scope>
    <source>
        <strain evidence="1 2">BOTRYCO-2</strain>
    </source>
</reference>
<organism evidence="1 2">
    <name type="scientific">Candidatus Phycosocius bacilliformis</name>
    <dbReference type="NCBI Taxonomy" id="1445552"/>
    <lineage>
        <taxon>Bacteria</taxon>
        <taxon>Pseudomonadati</taxon>
        <taxon>Pseudomonadota</taxon>
        <taxon>Alphaproteobacteria</taxon>
        <taxon>Caulobacterales</taxon>
        <taxon>Caulobacterales incertae sedis</taxon>
        <taxon>Candidatus Phycosocius</taxon>
    </lineage>
</organism>
<name>A0A2P2EA39_9PROT</name>
<dbReference type="EMBL" id="BFBR01000004">
    <property type="protein sequence ID" value="GBF57921.1"/>
    <property type="molecule type" value="Genomic_DNA"/>
</dbReference>
<gene>
    <name evidence="1" type="ORF">PbB2_01592</name>
</gene>
<sequence>MAAARCPPASVTWAVGLTRRVVVGVDIEGGPYGSLPFPGHAARH</sequence>
<keyword evidence="2" id="KW-1185">Reference proteome</keyword>